<feature type="compositionally biased region" description="Polar residues" evidence="1">
    <location>
        <begin position="30"/>
        <end position="50"/>
    </location>
</feature>
<gene>
    <name evidence="2" type="ORF">RND71_008249</name>
</gene>
<protein>
    <submittedName>
        <fullName evidence="2">Uncharacterized protein</fullName>
    </submittedName>
</protein>
<comment type="caution">
    <text evidence="2">The sequence shown here is derived from an EMBL/GenBank/DDBJ whole genome shotgun (WGS) entry which is preliminary data.</text>
</comment>
<feature type="compositionally biased region" description="Acidic residues" evidence="1">
    <location>
        <begin position="143"/>
        <end position="152"/>
    </location>
</feature>
<name>A0AAE1VU52_9SOLA</name>
<dbReference type="EMBL" id="JAVYJV010000004">
    <property type="protein sequence ID" value="KAK4372865.1"/>
    <property type="molecule type" value="Genomic_DNA"/>
</dbReference>
<dbReference type="Proteomes" id="UP001291623">
    <property type="component" value="Unassembled WGS sequence"/>
</dbReference>
<feature type="compositionally biased region" description="Basic and acidic residues" evidence="1">
    <location>
        <begin position="71"/>
        <end position="127"/>
    </location>
</feature>
<organism evidence="2 3">
    <name type="scientific">Anisodus tanguticus</name>
    <dbReference type="NCBI Taxonomy" id="243964"/>
    <lineage>
        <taxon>Eukaryota</taxon>
        <taxon>Viridiplantae</taxon>
        <taxon>Streptophyta</taxon>
        <taxon>Embryophyta</taxon>
        <taxon>Tracheophyta</taxon>
        <taxon>Spermatophyta</taxon>
        <taxon>Magnoliopsida</taxon>
        <taxon>eudicotyledons</taxon>
        <taxon>Gunneridae</taxon>
        <taxon>Pentapetalae</taxon>
        <taxon>asterids</taxon>
        <taxon>lamiids</taxon>
        <taxon>Solanales</taxon>
        <taxon>Solanaceae</taxon>
        <taxon>Solanoideae</taxon>
        <taxon>Hyoscyameae</taxon>
        <taxon>Anisodus</taxon>
    </lineage>
</organism>
<evidence type="ECO:0000313" key="3">
    <source>
        <dbReference type="Proteomes" id="UP001291623"/>
    </source>
</evidence>
<feature type="region of interest" description="Disordered" evidence="1">
    <location>
        <begin position="23"/>
        <end position="194"/>
    </location>
</feature>
<feature type="compositionally biased region" description="Basic and acidic residues" evidence="1">
    <location>
        <begin position="173"/>
        <end position="194"/>
    </location>
</feature>
<evidence type="ECO:0000313" key="2">
    <source>
        <dbReference type="EMBL" id="KAK4372865.1"/>
    </source>
</evidence>
<evidence type="ECO:0000256" key="1">
    <source>
        <dbReference type="SAM" id="MobiDB-lite"/>
    </source>
</evidence>
<keyword evidence="3" id="KW-1185">Reference proteome</keyword>
<dbReference type="AlphaFoldDB" id="A0AAE1VU52"/>
<reference evidence="2" key="1">
    <citation type="submission" date="2023-12" db="EMBL/GenBank/DDBJ databases">
        <title>Genome assembly of Anisodus tanguticus.</title>
        <authorList>
            <person name="Wang Y.-J."/>
        </authorList>
    </citation>
    <scope>NUCLEOTIDE SEQUENCE</scope>
    <source>
        <strain evidence="2">KB-2021</strain>
        <tissue evidence="2">Leaf</tissue>
    </source>
</reference>
<sequence>MGKQYKGEHSPQVKFPERILSSGKIVGDPSNWNNKWSALNNEEEGNSQVVLGNEGDKSNGEASVIGCQEIQHQKKIDTDPEKIQSDSNEEKRDNAGNKYKEQHKTSPIEHIRRSDKEQEIEQGKPVEPEIENNQEIQWGDRLEEVEDQEDEAIDKTQMMTNNAYIGLEETSEESYKGKEKQHINKNKEEEGRTS</sequence>
<proteinExistence type="predicted"/>
<accession>A0AAE1VU52</accession>